<dbReference type="InterPro" id="IPR036458">
    <property type="entry name" value="Na:dicarbo_symporter_sf"/>
</dbReference>
<organism evidence="6 7">
    <name type="scientific">Cytobacillus purgationiresistens</name>
    <dbReference type="NCBI Taxonomy" id="863449"/>
    <lineage>
        <taxon>Bacteria</taxon>
        <taxon>Bacillati</taxon>
        <taxon>Bacillota</taxon>
        <taxon>Bacilli</taxon>
        <taxon>Bacillales</taxon>
        <taxon>Bacillaceae</taxon>
        <taxon>Cytobacillus</taxon>
    </lineage>
</organism>
<evidence type="ECO:0000256" key="1">
    <source>
        <dbReference type="ARBA" id="ARBA00022692"/>
    </source>
</evidence>
<sequence length="58" mass="6017">MFSTFNGLFGSFLGFVIPLIIIGFIAPGIGTMGRGAGKLLTGPSQRSSKGNSAKRIKT</sequence>
<keyword evidence="1 5" id="KW-0812">Transmembrane</keyword>
<evidence type="ECO:0000256" key="3">
    <source>
        <dbReference type="ARBA" id="ARBA00023136"/>
    </source>
</evidence>
<reference evidence="6 7" key="1">
    <citation type="submission" date="2023-07" db="EMBL/GenBank/DDBJ databases">
        <title>Genomic Encyclopedia of Type Strains, Phase IV (KMG-IV): sequencing the most valuable type-strain genomes for metagenomic binning, comparative biology and taxonomic classification.</title>
        <authorList>
            <person name="Goeker M."/>
        </authorList>
    </citation>
    <scope>NUCLEOTIDE SEQUENCE [LARGE SCALE GENOMIC DNA]</scope>
    <source>
        <strain evidence="6 7">DSM 23494</strain>
    </source>
</reference>
<accession>A0ABU0APP6</accession>
<keyword evidence="7" id="KW-1185">Reference proteome</keyword>
<dbReference type="EMBL" id="JAUSUB010000035">
    <property type="protein sequence ID" value="MDQ0273227.1"/>
    <property type="molecule type" value="Genomic_DNA"/>
</dbReference>
<dbReference type="SUPFAM" id="SSF118215">
    <property type="entry name" value="Proton glutamate symport protein"/>
    <property type="match status" value="1"/>
</dbReference>
<name>A0ABU0APP6_9BACI</name>
<evidence type="ECO:0000256" key="5">
    <source>
        <dbReference type="SAM" id="Phobius"/>
    </source>
</evidence>
<dbReference type="Proteomes" id="UP001238088">
    <property type="component" value="Unassembled WGS sequence"/>
</dbReference>
<feature type="compositionally biased region" description="Polar residues" evidence="4">
    <location>
        <begin position="42"/>
        <end position="51"/>
    </location>
</feature>
<comment type="caution">
    <text evidence="6">The sequence shown here is derived from an EMBL/GenBank/DDBJ whole genome shotgun (WGS) entry which is preliminary data.</text>
</comment>
<gene>
    <name evidence="6" type="ORF">J2S17_005148</name>
</gene>
<evidence type="ECO:0000313" key="6">
    <source>
        <dbReference type="EMBL" id="MDQ0273227.1"/>
    </source>
</evidence>
<proteinExistence type="predicted"/>
<keyword evidence="2 5" id="KW-1133">Transmembrane helix</keyword>
<feature type="region of interest" description="Disordered" evidence="4">
    <location>
        <begin position="38"/>
        <end position="58"/>
    </location>
</feature>
<feature type="transmembrane region" description="Helical" evidence="5">
    <location>
        <begin position="12"/>
        <end position="30"/>
    </location>
</feature>
<keyword evidence="3 5" id="KW-0472">Membrane</keyword>
<evidence type="ECO:0000256" key="4">
    <source>
        <dbReference type="SAM" id="MobiDB-lite"/>
    </source>
</evidence>
<evidence type="ECO:0000256" key="2">
    <source>
        <dbReference type="ARBA" id="ARBA00022989"/>
    </source>
</evidence>
<evidence type="ECO:0000313" key="7">
    <source>
        <dbReference type="Proteomes" id="UP001238088"/>
    </source>
</evidence>
<protein>
    <submittedName>
        <fullName evidence="6">Uncharacterized protein</fullName>
    </submittedName>
</protein>